<evidence type="ECO:0000313" key="1">
    <source>
        <dbReference type="EnsemblPlants" id="AUR62041398-RA:cds"/>
    </source>
</evidence>
<dbReference type="PANTHER" id="PTHR35282">
    <property type="entry name" value="F5D14.24 PROTEIN"/>
    <property type="match status" value="1"/>
</dbReference>
<dbReference type="Gramene" id="AUR62041398-RA">
    <property type="protein sequence ID" value="AUR62041398-RA:cds"/>
    <property type="gene ID" value="AUR62041398"/>
</dbReference>
<dbReference type="Pfam" id="PF21737">
    <property type="entry name" value="DUF6865"/>
    <property type="match status" value="1"/>
</dbReference>
<keyword evidence="2" id="KW-1185">Reference proteome</keyword>
<reference evidence="1" key="1">
    <citation type="journal article" date="2017" name="Nature">
        <title>The genome of Chenopodium quinoa.</title>
        <authorList>
            <person name="Jarvis D.E."/>
            <person name="Ho Y.S."/>
            <person name="Lightfoot D.J."/>
            <person name="Schmoeckel S.M."/>
            <person name="Li B."/>
            <person name="Borm T.J.A."/>
            <person name="Ohyanagi H."/>
            <person name="Mineta K."/>
            <person name="Michell C.T."/>
            <person name="Saber N."/>
            <person name="Kharbatia N.M."/>
            <person name="Rupper R.R."/>
            <person name="Sharp A.R."/>
            <person name="Dally N."/>
            <person name="Boughton B.A."/>
            <person name="Woo Y.H."/>
            <person name="Gao G."/>
            <person name="Schijlen E.G.W.M."/>
            <person name="Guo X."/>
            <person name="Momin A.A."/>
            <person name="Negrao S."/>
            <person name="Al-Babili S."/>
            <person name="Gehring C."/>
            <person name="Roessner U."/>
            <person name="Jung C."/>
            <person name="Murphy K."/>
            <person name="Arold S.T."/>
            <person name="Gojobori T."/>
            <person name="van der Linden C.G."/>
            <person name="van Loo E.N."/>
            <person name="Jellen E.N."/>
            <person name="Maughan P.J."/>
            <person name="Tester M."/>
        </authorList>
    </citation>
    <scope>NUCLEOTIDE SEQUENCE [LARGE SCALE GENOMIC DNA]</scope>
    <source>
        <strain evidence="1">cv. PI 614886</strain>
    </source>
</reference>
<dbReference type="InterPro" id="IPR049198">
    <property type="entry name" value="DUF6865"/>
</dbReference>
<dbReference type="Proteomes" id="UP000596660">
    <property type="component" value="Unplaced"/>
</dbReference>
<evidence type="ECO:0000313" key="2">
    <source>
        <dbReference type="Proteomes" id="UP000596660"/>
    </source>
</evidence>
<proteinExistence type="predicted"/>
<protein>
    <submittedName>
        <fullName evidence="1">Uncharacterized protein</fullName>
    </submittedName>
</protein>
<name>A0A803N6P0_CHEQI</name>
<dbReference type="PANTHER" id="PTHR35282:SF2">
    <property type="entry name" value="F5D14.24 PROTEIN"/>
    <property type="match status" value="1"/>
</dbReference>
<organism evidence="1 2">
    <name type="scientific">Chenopodium quinoa</name>
    <name type="common">Quinoa</name>
    <dbReference type="NCBI Taxonomy" id="63459"/>
    <lineage>
        <taxon>Eukaryota</taxon>
        <taxon>Viridiplantae</taxon>
        <taxon>Streptophyta</taxon>
        <taxon>Embryophyta</taxon>
        <taxon>Tracheophyta</taxon>
        <taxon>Spermatophyta</taxon>
        <taxon>Magnoliopsida</taxon>
        <taxon>eudicotyledons</taxon>
        <taxon>Gunneridae</taxon>
        <taxon>Pentapetalae</taxon>
        <taxon>Caryophyllales</taxon>
        <taxon>Chenopodiaceae</taxon>
        <taxon>Chenopodioideae</taxon>
        <taxon>Atripliceae</taxon>
        <taxon>Chenopodium</taxon>
    </lineage>
</organism>
<reference evidence="1" key="2">
    <citation type="submission" date="2021-03" db="UniProtKB">
        <authorList>
            <consortium name="EnsemblPlants"/>
        </authorList>
    </citation>
    <scope>IDENTIFICATION</scope>
</reference>
<accession>A0A803N6P0</accession>
<sequence length="84" mass="9308">MAIKSPGQVVSLDLFRELLIAISQSEPEKLFSSRSLYEHCKGLNGANKVRDEDITEELRSKLISISCELSADNIIPPSMGMQEV</sequence>
<dbReference type="EnsemblPlants" id="AUR62041398-RA">
    <property type="protein sequence ID" value="AUR62041398-RA:cds"/>
    <property type="gene ID" value="AUR62041398"/>
</dbReference>
<dbReference type="AlphaFoldDB" id="A0A803N6P0"/>